<dbReference type="Proteomes" id="UP000294952">
    <property type="component" value="Unassembled WGS sequence"/>
</dbReference>
<evidence type="ECO:0000256" key="1">
    <source>
        <dbReference type="SAM" id="MobiDB-lite"/>
    </source>
</evidence>
<dbReference type="EMBL" id="SDLP01000001">
    <property type="protein sequence ID" value="TDL12401.1"/>
    <property type="molecule type" value="Genomic_DNA"/>
</dbReference>
<reference evidence="2 3" key="1">
    <citation type="submission" date="2019-01" db="EMBL/GenBank/DDBJ databases">
        <title>High-quality-draft genome sequences of five non-tuberculosis mycobacteriaceae isolated from a nosocomial environment.</title>
        <authorList>
            <person name="Tiago I."/>
            <person name="Alarico S."/>
            <person name="Pereira S.G."/>
            <person name="Coelho C."/>
            <person name="Maranha A."/>
            <person name="Empadinhas N."/>
        </authorList>
    </citation>
    <scope>NUCLEOTIDE SEQUENCE [LARGE SCALE GENOMIC DNA]</scope>
    <source>
        <strain evidence="2 3">22DIII</strain>
    </source>
</reference>
<sequence length="81" mass="9712">MLTFQRLHRTAETRMHHGITAGPPVSLVNFRQRASRTCEDCEDRTRLNRFRSYRPVNDRRRSVRPYCLVERFRAGRSPRPL</sequence>
<organism evidence="2 3">
    <name type="scientific">Mycolicibacterium obuense</name>
    <dbReference type="NCBI Taxonomy" id="1807"/>
    <lineage>
        <taxon>Bacteria</taxon>
        <taxon>Bacillati</taxon>
        <taxon>Actinomycetota</taxon>
        <taxon>Actinomycetes</taxon>
        <taxon>Mycobacteriales</taxon>
        <taxon>Mycobacteriaceae</taxon>
        <taxon>Mycolicibacterium</taxon>
    </lineage>
</organism>
<feature type="region of interest" description="Disordered" evidence="1">
    <location>
        <begin position="1"/>
        <end position="21"/>
    </location>
</feature>
<accession>A0A4V3AZD6</accession>
<comment type="caution">
    <text evidence="2">The sequence shown here is derived from an EMBL/GenBank/DDBJ whole genome shotgun (WGS) entry which is preliminary data.</text>
</comment>
<dbReference type="AlphaFoldDB" id="A0A4V3AZD6"/>
<name>A0A4V3AZD6_9MYCO</name>
<proteinExistence type="predicted"/>
<protein>
    <submittedName>
        <fullName evidence="2">Uncharacterized protein</fullName>
    </submittedName>
</protein>
<evidence type="ECO:0000313" key="3">
    <source>
        <dbReference type="Proteomes" id="UP000294952"/>
    </source>
</evidence>
<evidence type="ECO:0000313" key="2">
    <source>
        <dbReference type="EMBL" id="TDL12401.1"/>
    </source>
</evidence>
<gene>
    <name evidence="2" type="ORF">EUA04_05465</name>
</gene>